<keyword evidence="2" id="KW-0732">Signal</keyword>
<feature type="signal peptide" evidence="2">
    <location>
        <begin position="1"/>
        <end position="18"/>
    </location>
</feature>
<organism evidence="3 4">
    <name type="scientific">Microctonus aethiopoides</name>
    <dbReference type="NCBI Taxonomy" id="144406"/>
    <lineage>
        <taxon>Eukaryota</taxon>
        <taxon>Metazoa</taxon>
        <taxon>Ecdysozoa</taxon>
        <taxon>Arthropoda</taxon>
        <taxon>Hexapoda</taxon>
        <taxon>Insecta</taxon>
        <taxon>Pterygota</taxon>
        <taxon>Neoptera</taxon>
        <taxon>Endopterygota</taxon>
        <taxon>Hymenoptera</taxon>
        <taxon>Apocrita</taxon>
        <taxon>Ichneumonoidea</taxon>
        <taxon>Braconidae</taxon>
        <taxon>Euphorinae</taxon>
        <taxon>Microctonus</taxon>
    </lineage>
</organism>
<name>A0AA39KQE1_9HYME</name>
<feature type="chain" id="PRO_5041232985" evidence="2">
    <location>
        <begin position="19"/>
        <end position="246"/>
    </location>
</feature>
<gene>
    <name evidence="3" type="ORF">PV328_010365</name>
</gene>
<keyword evidence="4" id="KW-1185">Reference proteome</keyword>
<dbReference type="EMBL" id="JAQQBS010000004">
    <property type="protein sequence ID" value="KAK0169721.1"/>
    <property type="molecule type" value="Genomic_DNA"/>
</dbReference>
<dbReference type="Proteomes" id="UP001168990">
    <property type="component" value="Unassembled WGS sequence"/>
</dbReference>
<evidence type="ECO:0000256" key="2">
    <source>
        <dbReference type="SAM" id="SignalP"/>
    </source>
</evidence>
<accession>A0AA39KQE1</accession>
<comment type="caution">
    <text evidence="3">The sequence shown here is derived from an EMBL/GenBank/DDBJ whole genome shotgun (WGS) entry which is preliminary data.</text>
</comment>
<reference evidence="3" key="2">
    <citation type="submission" date="2023-03" db="EMBL/GenBank/DDBJ databases">
        <authorList>
            <person name="Inwood S.N."/>
            <person name="Skelly J.G."/>
            <person name="Guhlin J."/>
            <person name="Harrop T.W.R."/>
            <person name="Goldson S.G."/>
            <person name="Dearden P.K."/>
        </authorList>
    </citation>
    <scope>NUCLEOTIDE SEQUENCE</scope>
    <source>
        <strain evidence="3">Irish</strain>
        <tissue evidence="3">Whole body</tissue>
    </source>
</reference>
<evidence type="ECO:0000256" key="1">
    <source>
        <dbReference type="SAM" id="MobiDB-lite"/>
    </source>
</evidence>
<evidence type="ECO:0000313" key="3">
    <source>
        <dbReference type="EMBL" id="KAK0169721.1"/>
    </source>
</evidence>
<feature type="compositionally biased region" description="Polar residues" evidence="1">
    <location>
        <begin position="227"/>
        <end position="246"/>
    </location>
</feature>
<reference evidence="3" key="1">
    <citation type="journal article" date="2023" name="bioRxiv">
        <title>Scaffold-level genome assemblies of two parasitoid biocontrol wasps reveal the parthenogenesis mechanism and an associated novel virus.</title>
        <authorList>
            <person name="Inwood S."/>
            <person name="Skelly J."/>
            <person name="Guhlin J."/>
            <person name="Harrop T."/>
            <person name="Goldson S."/>
            <person name="Dearden P."/>
        </authorList>
    </citation>
    <scope>NUCLEOTIDE SEQUENCE</scope>
    <source>
        <strain evidence="3">Irish</strain>
        <tissue evidence="3">Whole body</tissue>
    </source>
</reference>
<feature type="region of interest" description="Disordered" evidence="1">
    <location>
        <begin position="217"/>
        <end position="246"/>
    </location>
</feature>
<sequence length="246" mass="28045">MPFLALFQIIAQKLLLQASDQIVLLIFCDQINIVQVKHTDDELALKQVVILIFRDLMNIFRMKHADNGLCQKFRDGMITWRECIFGKNIPDKSFSVLPGLSHGSFQFDLGNDLHSYIESTNASANVAKEIGIESFNTKIEFVQMCYRTETKDLPKIECPVDKDKITSGQSLEHKSKRSRSRAHYQKFTRGKDVNRYSTKDLANIFGEKNLDECIKPEVKPCKPEPESNISIESIDTTRGKLQNGEA</sequence>
<evidence type="ECO:0000313" key="4">
    <source>
        <dbReference type="Proteomes" id="UP001168990"/>
    </source>
</evidence>
<protein>
    <submittedName>
        <fullName evidence="3">Uncharacterized protein</fullName>
    </submittedName>
</protein>
<dbReference type="AlphaFoldDB" id="A0AA39KQE1"/>
<proteinExistence type="predicted"/>